<evidence type="ECO:0000256" key="8">
    <source>
        <dbReference type="ARBA" id="ARBA00023163"/>
    </source>
</evidence>
<dbReference type="SUPFAM" id="SSF57716">
    <property type="entry name" value="Glucocorticoid receptor-like (DNA-binding domain)"/>
    <property type="match status" value="1"/>
</dbReference>
<dbReference type="CDD" id="cd00202">
    <property type="entry name" value="ZnF_GATA"/>
    <property type="match status" value="1"/>
</dbReference>
<dbReference type="Pfam" id="PF00320">
    <property type="entry name" value="GATA"/>
    <property type="match status" value="1"/>
</dbReference>
<organism evidence="12 13">
    <name type="scientific">Lithospermum erythrorhizon</name>
    <name type="common">Purple gromwell</name>
    <name type="synonym">Lithospermum officinale var. erythrorhizon</name>
    <dbReference type="NCBI Taxonomy" id="34254"/>
    <lineage>
        <taxon>Eukaryota</taxon>
        <taxon>Viridiplantae</taxon>
        <taxon>Streptophyta</taxon>
        <taxon>Embryophyta</taxon>
        <taxon>Tracheophyta</taxon>
        <taxon>Spermatophyta</taxon>
        <taxon>Magnoliopsida</taxon>
        <taxon>eudicotyledons</taxon>
        <taxon>Gunneridae</taxon>
        <taxon>Pentapetalae</taxon>
        <taxon>asterids</taxon>
        <taxon>lamiids</taxon>
        <taxon>Boraginales</taxon>
        <taxon>Boraginaceae</taxon>
        <taxon>Boraginoideae</taxon>
        <taxon>Lithospermeae</taxon>
        <taxon>Lithospermum</taxon>
    </lineage>
</organism>
<dbReference type="SMART" id="SM00401">
    <property type="entry name" value="ZnF_GATA"/>
    <property type="match status" value="1"/>
</dbReference>
<dbReference type="PANTHER" id="PTHR45658:SF134">
    <property type="entry name" value="GATA TYPE ZINC FINGER TRANSCRIPTION FACTOR FAMILY PROTEIN"/>
    <property type="match status" value="1"/>
</dbReference>
<dbReference type="Proteomes" id="UP001454036">
    <property type="component" value="Unassembled WGS sequence"/>
</dbReference>
<dbReference type="PROSITE" id="PS00344">
    <property type="entry name" value="GATA_ZN_FINGER_1"/>
    <property type="match status" value="1"/>
</dbReference>
<dbReference type="InterPro" id="IPR000679">
    <property type="entry name" value="Znf_GATA"/>
</dbReference>
<dbReference type="InterPro" id="IPR013088">
    <property type="entry name" value="Znf_NHR/GATA"/>
</dbReference>
<keyword evidence="6" id="KW-0238">DNA-binding</keyword>
<keyword evidence="3 9" id="KW-0863">Zinc-finger</keyword>
<evidence type="ECO:0000256" key="9">
    <source>
        <dbReference type="PROSITE-ProRule" id="PRU00094"/>
    </source>
</evidence>
<evidence type="ECO:0000256" key="5">
    <source>
        <dbReference type="ARBA" id="ARBA00023015"/>
    </source>
</evidence>
<feature type="domain" description="GATA-type" evidence="11">
    <location>
        <begin position="242"/>
        <end position="274"/>
    </location>
</feature>
<keyword evidence="7" id="KW-0010">Activator</keyword>
<evidence type="ECO:0000256" key="4">
    <source>
        <dbReference type="ARBA" id="ARBA00022833"/>
    </source>
</evidence>
<dbReference type="PANTHER" id="PTHR45658">
    <property type="entry name" value="GATA TRANSCRIPTION FACTOR"/>
    <property type="match status" value="1"/>
</dbReference>
<evidence type="ECO:0000256" key="7">
    <source>
        <dbReference type="ARBA" id="ARBA00023159"/>
    </source>
</evidence>
<dbReference type="InterPro" id="IPR051140">
    <property type="entry name" value="GATA_TF"/>
</dbReference>
<protein>
    <submittedName>
        <fullName evidence="12">Zinc finger transcription factor</fullName>
    </submittedName>
</protein>
<dbReference type="EMBL" id="BAABME010001523">
    <property type="protein sequence ID" value="GAA0150076.1"/>
    <property type="molecule type" value="Genomic_DNA"/>
</dbReference>
<comment type="caution">
    <text evidence="12">The sequence shown here is derived from an EMBL/GenBank/DDBJ whole genome shotgun (WGS) entry which is preliminary data.</text>
</comment>
<feature type="region of interest" description="Disordered" evidence="10">
    <location>
        <begin position="128"/>
        <end position="147"/>
    </location>
</feature>
<evidence type="ECO:0000256" key="3">
    <source>
        <dbReference type="ARBA" id="ARBA00022771"/>
    </source>
</evidence>
<keyword evidence="5" id="KW-0805">Transcription regulation</keyword>
<evidence type="ECO:0000313" key="12">
    <source>
        <dbReference type="EMBL" id="GAA0150076.1"/>
    </source>
</evidence>
<dbReference type="GO" id="GO:0030154">
    <property type="term" value="P:cell differentiation"/>
    <property type="evidence" value="ECO:0007669"/>
    <property type="project" value="TreeGrafter"/>
</dbReference>
<keyword evidence="13" id="KW-1185">Reference proteome</keyword>
<keyword evidence="4" id="KW-0862">Zinc</keyword>
<dbReference type="PROSITE" id="PS50114">
    <property type="entry name" value="GATA_ZN_FINGER_2"/>
    <property type="match status" value="1"/>
</dbReference>
<evidence type="ECO:0000256" key="1">
    <source>
        <dbReference type="ARBA" id="ARBA00005694"/>
    </source>
</evidence>
<evidence type="ECO:0000256" key="2">
    <source>
        <dbReference type="ARBA" id="ARBA00022723"/>
    </source>
</evidence>
<reference evidence="12 13" key="1">
    <citation type="submission" date="2024-01" db="EMBL/GenBank/DDBJ databases">
        <title>The complete chloroplast genome sequence of Lithospermum erythrorhizon: insights into the phylogenetic relationship among Boraginaceae species and the maternal lineages of purple gromwells.</title>
        <authorList>
            <person name="Okada T."/>
            <person name="Watanabe K."/>
        </authorList>
    </citation>
    <scope>NUCLEOTIDE SEQUENCE [LARGE SCALE GENOMIC DNA]</scope>
</reference>
<dbReference type="GO" id="GO:0043565">
    <property type="term" value="F:sequence-specific DNA binding"/>
    <property type="evidence" value="ECO:0007669"/>
    <property type="project" value="InterPro"/>
</dbReference>
<name>A0AAV3PFM8_LITER</name>
<comment type="similarity">
    <text evidence="1">Belongs to the type IV zinc-finger family. Class A subfamily.</text>
</comment>
<dbReference type="GO" id="GO:0005634">
    <property type="term" value="C:nucleus"/>
    <property type="evidence" value="ECO:0007669"/>
    <property type="project" value="TreeGrafter"/>
</dbReference>
<keyword evidence="8" id="KW-0804">Transcription</keyword>
<accession>A0AAV3PFM8</accession>
<gene>
    <name evidence="12" type="ORF">LIER_09096</name>
</gene>
<dbReference type="FunFam" id="3.30.50.10:FF:000018">
    <property type="entry name" value="GATA transcription factor"/>
    <property type="match status" value="1"/>
</dbReference>
<evidence type="ECO:0000259" key="11">
    <source>
        <dbReference type="PROSITE" id="PS50114"/>
    </source>
</evidence>
<dbReference type="Gene3D" id="3.30.50.10">
    <property type="entry name" value="Erythroid Transcription Factor GATA-1, subunit A"/>
    <property type="match status" value="1"/>
</dbReference>
<evidence type="ECO:0000313" key="13">
    <source>
        <dbReference type="Proteomes" id="UP001454036"/>
    </source>
</evidence>
<dbReference type="GO" id="GO:0006355">
    <property type="term" value="P:regulation of DNA-templated transcription"/>
    <property type="evidence" value="ECO:0007669"/>
    <property type="project" value="InterPro"/>
</dbReference>
<proteinExistence type="inferred from homology"/>
<evidence type="ECO:0000256" key="10">
    <source>
        <dbReference type="SAM" id="MobiDB-lite"/>
    </source>
</evidence>
<dbReference type="GO" id="GO:0008270">
    <property type="term" value="F:zinc ion binding"/>
    <property type="evidence" value="ECO:0007669"/>
    <property type="project" value="UniProtKB-KW"/>
</dbReference>
<keyword evidence="2" id="KW-0479">Metal-binding</keyword>
<evidence type="ECO:0000256" key="6">
    <source>
        <dbReference type="ARBA" id="ARBA00023125"/>
    </source>
</evidence>
<sequence length="331" mass="36778">MKMVEQNDDSNGEIIDGLDPCYGEYDKILDILDFPLESLEGDDKDWDAINSQDLGPIPLDAFMGFYQSNIENESVNKGPSRNCNTLISIESEQKEEVDCVVAYKNTGNNTVRRRGVSTLHQNVISPETSALQTDSPNSVLESSGTCSPGESLPIRVEMVIPVRARSKLGRPSNVNPWVQKTPIACAVAKMSSGSIPIKKRPRTSQVPEGLKGSIQQAMKRLPEDPNHTENKETSLQQFVGTRRCTHCHVTKTPQWREGPLGKNTLCNACGVRYRSGRLFPEYRPAASPTFTPSLHSNSHRKVIEMRKKAIQEPVLEDNQMSSTPCWPNSIL</sequence>
<dbReference type="AlphaFoldDB" id="A0AAV3PFM8"/>